<dbReference type="GeneID" id="71989858"/>
<name>A0A9Q8PBU6_PASFU</name>
<keyword evidence="2" id="KW-1185">Reference proteome</keyword>
<dbReference type="RefSeq" id="XP_047763978.1">
    <property type="nucleotide sequence ID" value="XM_047909128.1"/>
</dbReference>
<reference evidence="1" key="2">
    <citation type="journal article" date="2022" name="Microb. Genom.">
        <title>A chromosome-scale genome assembly of the tomato pathogen Cladosporium fulvum reveals a compartmentalized genome architecture and the presence of a dispensable chromosome.</title>
        <authorList>
            <person name="Zaccaron A.Z."/>
            <person name="Chen L.H."/>
            <person name="Samaras A."/>
            <person name="Stergiopoulos I."/>
        </authorList>
    </citation>
    <scope>NUCLEOTIDE SEQUENCE</scope>
    <source>
        <strain evidence="1">Race5_Kim</strain>
    </source>
</reference>
<dbReference type="Proteomes" id="UP000756132">
    <property type="component" value="Chromosome 7"/>
</dbReference>
<dbReference type="EMBL" id="CP090169">
    <property type="protein sequence ID" value="UJO19612.1"/>
    <property type="molecule type" value="Genomic_DNA"/>
</dbReference>
<organism evidence="1 2">
    <name type="scientific">Passalora fulva</name>
    <name type="common">Tomato leaf mold</name>
    <name type="synonym">Cladosporium fulvum</name>
    <dbReference type="NCBI Taxonomy" id="5499"/>
    <lineage>
        <taxon>Eukaryota</taxon>
        <taxon>Fungi</taxon>
        <taxon>Dikarya</taxon>
        <taxon>Ascomycota</taxon>
        <taxon>Pezizomycotina</taxon>
        <taxon>Dothideomycetes</taxon>
        <taxon>Dothideomycetidae</taxon>
        <taxon>Mycosphaerellales</taxon>
        <taxon>Mycosphaerellaceae</taxon>
        <taxon>Fulvia</taxon>
    </lineage>
</organism>
<protein>
    <submittedName>
        <fullName evidence="1">Uncharacterized protein</fullName>
    </submittedName>
</protein>
<gene>
    <name evidence="1" type="ORF">CLAFUR5_09980</name>
</gene>
<dbReference type="KEGG" id="ffu:CLAFUR5_09980"/>
<evidence type="ECO:0000313" key="1">
    <source>
        <dbReference type="EMBL" id="UJO19612.1"/>
    </source>
</evidence>
<dbReference type="AlphaFoldDB" id="A0A9Q8PBU6"/>
<evidence type="ECO:0000313" key="2">
    <source>
        <dbReference type="Proteomes" id="UP000756132"/>
    </source>
</evidence>
<sequence>MRSGQLSSNVGDSSEPWHLRQEEGELGWSIVPPGWILNYDPKFDASIELVGTFGSSKEDLVMMLLRRTMGRFSVWASIWMTDATNELL</sequence>
<accession>A0A9Q8PBU6</accession>
<proteinExistence type="predicted"/>
<reference evidence="1" key="1">
    <citation type="submission" date="2021-12" db="EMBL/GenBank/DDBJ databases">
        <authorList>
            <person name="Zaccaron A."/>
            <person name="Stergiopoulos I."/>
        </authorList>
    </citation>
    <scope>NUCLEOTIDE SEQUENCE</scope>
    <source>
        <strain evidence="1">Race5_Kim</strain>
    </source>
</reference>